<accession>A0A7Y6DZN3</accession>
<dbReference type="RefSeq" id="WP_175349112.1">
    <property type="nucleotide sequence ID" value="NZ_JABMCI010000070.1"/>
</dbReference>
<dbReference type="PANTHER" id="PTHR43610">
    <property type="entry name" value="BLL6696 PROTEIN"/>
    <property type="match status" value="1"/>
</dbReference>
<keyword evidence="3" id="KW-1185">Reference proteome</keyword>
<dbReference type="AlphaFoldDB" id="A0A7Y6DZN3"/>
<dbReference type="InterPro" id="IPR016181">
    <property type="entry name" value="Acyl_CoA_acyltransferase"/>
</dbReference>
<feature type="domain" description="N-acetyltransferase" evidence="1">
    <location>
        <begin position="12"/>
        <end position="171"/>
    </location>
</feature>
<dbReference type="EMBL" id="JABMCI010000070">
    <property type="protein sequence ID" value="NUU19209.1"/>
    <property type="molecule type" value="Genomic_DNA"/>
</dbReference>
<evidence type="ECO:0000259" key="1">
    <source>
        <dbReference type="Pfam" id="PF13302"/>
    </source>
</evidence>
<gene>
    <name evidence="2" type="ORF">HP550_18325</name>
</gene>
<dbReference type="GO" id="GO:0016747">
    <property type="term" value="F:acyltransferase activity, transferring groups other than amino-acyl groups"/>
    <property type="evidence" value="ECO:0007669"/>
    <property type="project" value="InterPro"/>
</dbReference>
<name>A0A7Y6DZN3_9CELL</name>
<organism evidence="2 3">
    <name type="scientific">Cellulomonas humilata</name>
    <dbReference type="NCBI Taxonomy" id="144055"/>
    <lineage>
        <taxon>Bacteria</taxon>
        <taxon>Bacillati</taxon>
        <taxon>Actinomycetota</taxon>
        <taxon>Actinomycetes</taxon>
        <taxon>Micrococcales</taxon>
        <taxon>Cellulomonadaceae</taxon>
        <taxon>Cellulomonas</taxon>
    </lineage>
</organism>
<sequence length="213" mass="22664">MIAPFTLTGRHVQLEPLALAHVDALAVAAAEERGSYGFTWVPDGLDETRTYVEAALEHAAGGRAVPFAVRRLTDGALVGSTRFLDLEVFADPAPWPPGIGVGGAPSDEHPPSVAEIGSTWYAASAQRTAVNTETKVLLLTHAFETWKSLRVTLKTDARNAASRAAIERIGGTFEGVRRVHTVATDGGLRDTAYFSIVAAEWFAVRAGLVSRLG</sequence>
<dbReference type="Proteomes" id="UP000565724">
    <property type="component" value="Unassembled WGS sequence"/>
</dbReference>
<reference evidence="2 3" key="1">
    <citation type="submission" date="2020-05" db="EMBL/GenBank/DDBJ databases">
        <title>Genome Sequencing of Type Strains.</title>
        <authorList>
            <person name="Lemaire J.F."/>
            <person name="Inderbitzin P."/>
            <person name="Gregorio O.A."/>
            <person name="Collins S.B."/>
            <person name="Wespe N."/>
            <person name="Knight-Connoni V."/>
        </authorList>
    </citation>
    <scope>NUCLEOTIDE SEQUENCE [LARGE SCALE GENOMIC DNA]</scope>
    <source>
        <strain evidence="2 3">ATCC 25174</strain>
    </source>
</reference>
<dbReference type="Gene3D" id="3.40.630.30">
    <property type="match status" value="1"/>
</dbReference>
<dbReference type="SUPFAM" id="SSF55729">
    <property type="entry name" value="Acyl-CoA N-acyltransferases (Nat)"/>
    <property type="match status" value="1"/>
</dbReference>
<evidence type="ECO:0000313" key="3">
    <source>
        <dbReference type="Proteomes" id="UP000565724"/>
    </source>
</evidence>
<dbReference type="PANTHER" id="PTHR43610:SF1">
    <property type="entry name" value="N-ACETYLTRANSFERASE DOMAIN-CONTAINING PROTEIN"/>
    <property type="match status" value="1"/>
</dbReference>
<evidence type="ECO:0000313" key="2">
    <source>
        <dbReference type="EMBL" id="NUU19209.1"/>
    </source>
</evidence>
<comment type="caution">
    <text evidence="2">The sequence shown here is derived from an EMBL/GenBank/DDBJ whole genome shotgun (WGS) entry which is preliminary data.</text>
</comment>
<dbReference type="Pfam" id="PF13302">
    <property type="entry name" value="Acetyltransf_3"/>
    <property type="match status" value="1"/>
</dbReference>
<proteinExistence type="predicted"/>
<keyword evidence="2" id="KW-0808">Transferase</keyword>
<dbReference type="InterPro" id="IPR000182">
    <property type="entry name" value="GNAT_dom"/>
</dbReference>
<protein>
    <submittedName>
        <fullName evidence="2">GNAT family N-acetyltransferase</fullName>
    </submittedName>
</protein>